<dbReference type="SUPFAM" id="SSF47384">
    <property type="entry name" value="Homodimeric domain of signal transducing histidine kinase"/>
    <property type="match status" value="1"/>
</dbReference>
<dbReference type="InterPro" id="IPR036097">
    <property type="entry name" value="HisK_dim/P_sf"/>
</dbReference>
<sequence>MQERSIAASRACTTELGLGEQSSRRFVNEESSDIGEGTVIDRIGKRRPSMGFVWPLLDAFHKSGGRTRPMRSRLIRIVFIPAAPALVGLILLTIGLYHSEREQLSQSMFASATTLASALDRDLVGIISAAQVLASSPSLAADDLAGFNREAKAILPRLNGYGLVLTDATGRQIVDTMNPIGDASTEHADLASRKKVFETGEPSISDLFIGPITKSPALSVDVPVFRDNQVRYALGVAVAPARLDDLLHRLALPRGWAATVIDSSDVIVANSRDPAVIGRLPPARPPTADQSQRGLIETYRPDGSLVFVGFSKSAISGWHVAISVPVDEFSRRPNAILLIGGIGMLGILLVGLMLAAYESARIERAVGNLIIPALALGRGDTPRASVSGISEVDNVAQALDQAHQLLQQRTDERDSAKLSIAERSLADEMFRLAVEACPNGMVMIGGDGNIMMVNSEIEHQFGYSRGELIGLSAEVLVPEPLHAQHVLHPSNSVRQKGSRPIEDGCDLLGIRKDGTEFPIEVRLNPIQDGAHLLVLAVIVDISDSKRMERLKDEFVATVSHELRTPLTSIAGSLGLLVGQWSDSLPESATRLVSIAHKNIQRLVRLINDILDIEKLESGRVIFNLSRVGIGQVAAQAIEDNRGFAREYGVQIRLGARSADAEVNADPDRLTQVITNLLSNAIKFSPKGSEVVVNVEKRGDVHRVSVRDHGSGIPDEFRLDIFEKFAQADGTNSRSKGGSGLGLSIVKQIVERLGGHVGFDDAPGGGTVFYVDLPAWDGSGDESDVEVEASPPRLLVCDDDPAAAKAIRARLRRVGFMVDFAHTPETAILRTAATRYAVILIDLKLRDADGIDLIVQMRAQPSHSVTPIVVISGDPDRGRSDARAAGLNISEWFQKPIDFGRLTRTLLVAASPTAHAVANSSFR</sequence>
<keyword evidence="8" id="KW-1133">Transmembrane helix</keyword>
<dbReference type="SMART" id="SM00086">
    <property type="entry name" value="PAC"/>
    <property type="match status" value="1"/>
</dbReference>
<evidence type="ECO:0000313" key="13">
    <source>
        <dbReference type="EMBL" id="UFZ07979.1"/>
    </source>
</evidence>
<dbReference type="InterPro" id="IPR000014">
    <property type="entry name" value="PAS"/>
</dbReference>
<dbReference type="SUPFAM" id="SSF52172">
    <property type="entry name" value="CheY-like"/>
    <property type="match status" value="1"/>
</dbReference>
<evidence type="ECO:0000256" key="8">
    <source>
        <dbReference type="SAM" id="Phobius"/>
    </source>
</evidence>
<evidence type="ECO:0000313" key="14">
    <source>
        <dbReference type="Proteomes" id="UP001431010"/>
    </source>
</evidence>
<dbReference type="InterPro" id="IPR005467">
    <property type="entry name" value="His_kinase_dom"/>
</dbReference>
<dbReference type="SMART" id="SM00091">
    <property type="entry name" value="PAS"/>
    <property type="match status" value="1"/>
</dbReference>
<name>A0ABY3RN93_9BRAD</name>
<dbReference type="InterPro" id="IPR036890">
    <property type="entry name" value="HATPase_C_sf"/>
</dbReference>
<dbReference type="SMART" id="SM00448">
    <property type="entry name" value="REC"/>
    <property type="match status" value="1"/>
</dbReference>
<evidence type="ECO:0000256" key="5">
    <source>
        <dbReference type="ARBA" id="ARBA00022777"/>
    </source>
</evidence>
<dbReference type="CDD" id="cd18773">
    <property type="entry name" value="PDC1_HK_sensor"/>
    <property type="match status" value="1"/>
</dbReference>
<dbReference type="EC" id="2.7.13.3" evidence="2"/>
<accession>A0ABY3RN93</accession>
<comment type="catalytic activity">
    <reaction evidence="1">
        <text>ATP + protein L-histidine = ADP + protein N-phospho-L-histidine.</text>
        <dbReference type="EC" id="2.7.13.3"/>
    </reaction>
</comment>
<dbReference type="InterPro" id="IPR000700">
    <property type="entry name" value="PAS-assoc_C"/>
</dbReference>
<proteinExistence type="predicted"/>
<dbReference type="PROSITE" id="PS50110">
    <property type="entry name" value="RESPONSE_REGULATORY"/>
    <property type="match status" value="1"/>
</dbReference>
<dbReference type="CDD" id="cd00130">
    <property type="entry name" value="PAS"/>
    <property type="match status" value="1"/>
</dbReference>
<keyword evidence="3 7" id="KW-0597">Phosphoprotein</keyword>
<dbReference type="EMBL" id="CP088156">
    <property type="protein sequence ID" value="UFZ07979.1"/>
    <property type="molecule type" value="Genomic_DNA"/>
</dbReference>
<keyword evidence="4" id="KW-0808">Transferase</keyword>
<dbReference type="Proteomes" id="UP001431010">
    <property type="component" value="Chromosome"/>
</dbReference>
<dbReference type="CDD" id="cd00156">
    <property type="entry name" value="REC"/>
    <property type="match status" value="1"/>
</dbReference>
<feature type="transmembrane region" description="Helical" evidence="8">
    <location>
        <begin position="74"/>
        <end position="97"/>
    </location>
</feature>
<keyword evidence="6" id="KW-0902">Two-component regulatory system</keyword>
<evidence type="ECO:0000256" key="2">
    <source>
        <dbReference type="ARBA" id="ARBA00012438"/>
    </source>
</evidence>
<evidence type="ECO:0000259" key="9">
    <source>
        <dbReference type="PROSITE" id="PS50109"/>
    </source>
</evidence>
<protein>
    <recommendedName>
        <fullName evidence="2">histidine kinase</fullName>
        <ecNumber evidence="2">2.7.13.3</ecNumber>
    </recommendedName>
</protein>
<feature type="domain" description="Response regulatory" evidence="10">
    <location>
        <begin position="792"/>
        <end position="909"/>
    </location>
</feature>
<evidence type="ECO:0000256" key="4">
    <source>
        <dbReference type="ARBA" id="ARBA00022679"/>
    </source>
</evidence>
<evidence type="ECO:0000256" key="6">
    <source>
        <dbReference type="ARBA" id="ARBA00023012"/>
    </source>
</evidence>
<feature type="domain" description="Histidine kinase" evidence="9">
    <location>
        <begin position="557"/>
        <end position="776"/>
    </location>
</feature>
<dbReference type="PRINTS" id="PR00344">
    <property type="entry name" value="BCTRLSENSOR"/>
</dbReference>
<feature type="domain" description="PAC" evidence="12">
    <location>
        <begin position="503"/>
        <end position="553"/>
    </location>
</feature>
<dbReference type="PROSITE" id="PS50109">
    <property type="entry name" value="HIS_KIN"/>
    <property type="match status" value="1"/>
</dbReference>
<keyword evidence="13" id="KW-0067">ATP-binding</keyword>
<dbReference type="SMART" id="SM00387">
    <property type="entry name" value="HATPase_c"/>
    <property type="match status" value="1"/>
</dbReference>
<dbReference type="PROSITE" id="PS50112">
    <property type="entry name" value="PAS"/>
    <property type="match status" value="1"/>
</dbReference>
<dbReference type="InterPro" id="IPR035965">
    <property type="entry name" value="PAS-like_dom_sf"/>
</dbReference>
<dbReference type="GO" id="GO:0005524">
    <property type="term" value="F:ATP binding"/>
    <property type="evidence" value="ECO:0007669"/>
    <property type="project" value="UniProtKB-KW"/>
</dbReference>
<dbReference type="Pfam" id="PF00989">
    <property type="entry name" value="PAS"/>
    <property type="match status" value="1"/>
</dbReference>
<dbReference type="NCBIfam" id="TIGR00229">
    <property type="entry name" value="sensory_box"/>
    <property type="match status" value="1"/>
</dbReference>
<evidence type="ECO:0000256" key="7">
    <source>
        <dbReference type="PROSITE-ProRule" id="PRU00169"/>
    </source>
</evidence>
<dbReference type="PANTHER" id="PTHR43711:SF1">
    <property type="entry name" value="HISTIDINE KINASE 1"/>
    <property type="match status" value="1"/>
</dbReference>
<dbReference type="Pfam" id="PF00512">
    <property type="entry name" value="HisKA"/>
    <property type="match status" value="1"/>
</dbReference>
<dbReference type="InterPro" id="IPR013767">
    <property type="entry name" value="PAS_fold"/>
</dbReference>
<keyword evidence="13" id="KW-0547">Nucleotide-binding</keyword>
<keyword evidence="14" id="KW-1185">Reference proteome</keyword>
<dbReference type="Pfam" id="PF02518">
    <property type="entry name" value="HATPase_c"/>
    <property type="match status" value="1"/>
</dbReference>
<dbReference type="Pfam" id="PF00072">
    <property type="entry name" value="Response_reg"/>
    <property type="match status" value="1"/>
</dbReference>
<dbReference type="InterPro" id="IPR001789">
    <property type="entry name" value="Sig_transdc_resp-reg_receiver"/>
</dbReference>
<dbReference type="InterPro" id="IPR050736">
    <property type="entry name" value="Sensor_HK_Regulatory"/>
</dbReference>
<dbReference type="InterPro" id="IPR003594">
    <property type="entry name" value="HATPase_dom"/>
</dbReference>
<keyword evidence="8" id="KW-0812">Transmembrane</keyword>
<dbReference type="Gene3D" id="1.10.287.130">
    <property type="match status" value="1"/>
</dbReference>
<gene>
    <name evidence="13" type="ORF">LQG66_17480</name>
</gene>
<dbReference type="InterPro" id="IPR011006">
    <property type="entry name" value="CheY-like_superfamily"/>
</dbReference>
<evidence type="ECO:0000259" key="12">
    <source>
        <dbReference type="PROSITE" id="PS50113"/>
    </source>
</evidence>
<dbReference type="InterPro" id="IPR001610">
    <property type="entry name" value="PAC"/>
</dbReference>
<dbReference type="RefSeq" id="WP_231327428.1">
    <property type="nucleotide sequence ID" value="NZ_CP088156.1"/>
</dbReference>
<feature type="domain" description="PAS" evidence="11">
    <location>
        <begin position="426"/>
        <end position="479"/>
    </location>
</feature>
<dbReference type="Gene3D" id="3.30.450.20">
    <property type="entry name" value="PAS domain"/>
    <property type="match status" value="2"/>
</dbReference>
<dbReference type="PANTHER" id="PTHR43711">
    <property type="entry name" value="TWO-COMPONENT HISTIDINE KINASE"/>
    <property type="match status" value="1"/>
</dbReference>
<feature type="transmembrane region" description="Helical" evidence="8">
    <location>
        <begin position="335"/>
        <end position="357"/>
    </location>
</feature>
<dbReference type="CDD" id="cd18774">
    <property type="entry name" value="PDC2_HK_sensor"/>
    <property type="match status" value="1"/>
</dbReference>
<dbReference type="InterPro" id="IPR004358">
    <property type="entry name" value="Sig_transdc_His_kin-like_C"/>
</dbReference>
<evidence type="ECO:0000256" key="3">
    <source>
        <dbReference type="ARBA" id="ARBA00022553"/>
    </source>
</evidence>
<dbReference type="Gene3D" id="3.40.50.2300">
    <property type="match status" value="1"/>
</dbReference>
<dbReference type="SUPFAM" id="SSF55874">
    <property type="entry name" value="ATPase domain of HSP90 chaperone/DNA topoisomerase II/histidine kinase"/>
    <property type="match status" value="1"/>
</dbReference>
<dbReference type="InterPro" id="IPR003661">
    <property type="entry name" value="HisK_dim/P_dom"/>
</dbReference>
<reference evidence="13" key="1">
    <citation type="journal article" date="2024" name="Antonie Van Leeuwenhoek">
        <title>Bradyrhizobium ontarionense sp. nov., a novel bacterial symbiont isolated from Aeschynomene indica (Indian jointvetch), harbours photosynthesis, nitrogen fixation and nitrous oxide (N2O) reductase genes.</title>
        <authorList>
            <person name="Bromfield E.S.P."/>
            <person name="Cloutier S."/>
        </authorList>
    </citation>
    <scope>NUCLEOTIDE SEQUENCE</scope>
    <source>
        <strain evidence="13">A19</strain>
    </source>
</reference>
<dbReference type="CDD" id="cd00082">
    <property type="entry name" value="HisKA"/>
    <property type="match status" value="1"/>
</dbReference>
<evidence type="ECO:0000259" key="10">
    <source>
        <dbReference type="PROSITE" id="PS50110"/>
    </source>
</evidence>
<keyword evidence="5" id="KW-0418">Kinase</keyword>
<dbReference type="SMART" id="SM00388">
    <property type="entry name" value="HisKA"/>
    <property type="match status" value="1"/>
</dbReference>
<dbReference type="SUPFAM" id="SSF55785">
    <property type="entry name" value="PYP-like sensor domain (PAS domain)"/>
    <property type="match status" value="1"/>
</dbReference>
<dbReference type="Gene3D" id="3.30.565.10">
    <property type="entry name" value="Histidine kinase-like ATPase, C-terminal domain"/>
    <property type="match status" value="1"/>
</dbReference>
<evidence type="ECO:0000256" key="1">
    <source>
        <dbReference type="ARBA" id="ARBA00000085"/>
    </source>
</evidence>
<feature type="modified residue" description="4-aspartylphosphate" evidence="7">
    <location>
        <position position="841"/>
    </location>
</feature>
<dbReference type="PROSITE" id="PS50113">
    <property type="entry name" value="PAC"/>
    <property type="match status" value="1"/>
</dbReference>
<evidence type="ECO:0000259" key="11">
    <source>
        <dbReference type="PROSITE" id="PS50112"/>
    </source>
</evidence>
<keyword evidence="8" id="KW-0472">Membrane</keyword>
<organism evidence="13 14">
    <name type="scientific">Bradyrhizobium ontarionense</name>
    <dbReference type="NCBI Taxonomy" id="2898149"/>
    <lineage>
        <taxon>Bacteria</taxon>
        <taxon>Pseudomonadati</taxon>
        <taxon>Pseudomonadota</taxon>
        <taxon>Alphaproteobacteria</taxon>
        <taxon>Hyphomicrobiales</taxon>
        <taxon>Nitrobacteraceae</taxon>
        <taxon>Bradyrhizobium</taxon>
    </lineage>
</organism>